<sequence length="92" mass="10460">MRFLLQYILPLAFPTALYLVWKLYHKKKAGEEAHHIDLTKGPWLRLFGLGVVLMGIGLVFFNVMDGEKPGGVYQPPVFRDGKVVPGHIIRDE</sequence>
<keyword evidence="1" id="KW-1133">Transmembrane helix</keyword>
<keyword evidence="1" id="KW-0812">Transmembrane</keyword>
<dbReference type="RefSeq" id="WP_188664605.1">
    <property type="nucleotide sequence ID" value="NZ_BMHV01000013.1"/>
</dbReference>
<gene>
    <name evidence="2" type="ORF">GCM10011332_20760</name>
</gene>
<accession>A0A917C3M6</accession>
<feature type="transmembrane region" description="Helical" evidence="1">
    <location>
        <begin position="6"/>
        <end position="24"/>
    </location>
</feature>
<keyword evidence="3" id="KW-1185">Reference proteome</keyword>
<evidence type="ECO:0000313" key="2">
    <source>
        <dbReference type="EMBL" id="GGF66500.1"/>
    </source>
</evidence>
<feature type="transmembrane region" description="Helical" evidence="1">
    <location>
        <begin position="44"/>
        <end position="64"/>
    </location>
</feature>
<protein>
    <submittedName>
        <fullName evidence="2">Uncharacterized protein</fullName>
    </submittedName>
</protein>
<dbReference type="Proteomes" id="UP000632498">
    <property type="component" value="Unassembled WGS sequence"/>
</dbReference>
<dbReference type="EMBL" id="BMHV01000013">
    <property type="protein sequence ID" value="GGF66500.1"/>
    <property type="molecule type" value="Genomic_DNA"/>
</dbReference>
<evidence type="ECO:0000256" key="1">
    <source>
        <dbReference type="SAM" id="Phobius"/>
    </source>
</evidence>
<dbReference type="AlphaFoldDB" id="A0A917C3M6"/>
<reference evidence="2" key="2">
    <citation type="submission" date="2020-09" db="EMBL/GenBank/DDBJ databases">
        <authorList>
            <person name="Sun Q."/>
            <person name="Zhou Y."/>
        </authorList>
    </citation>
    <scope>NUCLEOTIDE SEQUENCE</scope>
    <source>
        <strain evidence="2">CGMCC 1.15254</strain>
    </source>
</reference>
<evidence type="ECO:0000313" key="3">
    <source>
        <dbReference type="Proteomes" id="UP000632498"/>
    </source>
</evidence>
<name>A0A917C3M6_9PROT</name>
<keyword evidence="1" id="KW-0472">Membrane</keyword>
<proteinExistence type="predicted"/>
<comment type="caution">
    <text evidence="2">The sequence shown here is derived from an EMBL/GenBank/DDBJ whole genome shotgun (WGS) entry which is preliminary data.</text>
</comment>
<reference evidence="2" key="1">
    <citation type="journal article" date="2014" name="Int. J. Syst. Evol. Microbiol.">
        <title>Complete genome sequence of Corynebacterium casei LMG S-19264T (=DSM 44701T), isolated from a smear-ripened cheese.</title>
        <authorList>
            <consortium name="US DOE Joint Genome Institute (JGI-PGF)"/>
            <person name="Walter F."/>
            <person name="Albersmeier A."/>
            <person name="Kalinowski J."/>
            <person name="Ruckert C."/>
        </authorList>
    </citation>
    <scope>NUCLEOTIDE SEQUENCE</scope>
    <source>
        <strain evidence="2">CGMCC 1.15254</strain>
    </source>
</reference>
<organism evidence="2 3">
    <name type="scientific">Terasakiella brassicae</name>
    <dbReference type="NCBI Taxonomy" id="1634917"/>
    <lineage>
        <taxon>Bacteria</taxon>
        <taxon>Pseudomonadati</taxon>
        <taxon>Pseudomonadota</taxon>
        <taxon>Alphaproteobacteria</taxon>
        <taxon>Rhodospirillales</taxon>
        <taxon>Terasakiellaceae</taxon>
        <taxon>Terasakiella</taxon>
    </lineage>
</organism>